<feature type="compositionally biased region" description="Basic and acidic residues" evidence="3">
    <location>
        <begin position="75"/>
        <end position="95"/>
    </location>
</feature>
<comment type="caution">
    <text evidence="5">The sequence shown here is derived from an EMBL/GenBank/DDBJ whole genome shotgun (WGS) entry which is preliminary data.</text>
</comment>
<feature type="compositionally biased region" description="Basic and acidic residues" evidence="3">
    <location>
        <begin position="46"/>
        <end position="65"/>
    </location>
</feature>
<keyword evidence="2 4" id="KW-0472">Membrane</keyword>
<comment type="subcellular location">
    <subcellularLocation>
        <location evidence="1">Membrane</location>
    </subcellularLocation>
</comment>
<dbReference type="RefSeq" id="WP_336402247.1">
    <property type="nucleotide sequence ID" value="NZ_JBAPLU010000001.1"/>
</dbReference>
<accession>A0ABU8DPY5</accession>
<reference evidence="5 6" key="1">
    <citation type="submission" date="2024-03" db="EMBL/GenBank/DDBJ databases">
        <title>Draft genome sequence of Klenkia sp. LSe6-5.</title>
        <authorList>
            <person name="Duangmal K."/>
            <person name="Chantavorakit T."/>
        </authorList>
    </citation>
    <scope>NUCLEOTIDE SEQUENCE [LARGE SCALE GENOMIC DNA]</scope>
    <source>
        <strain evidence="5 6">LSe6-5</strain>
    </source>
</reference>
<proteinExistence type="predicted"/>
<evidence type="ECO:0000256" key="2">
    <source>
        <dbReference type="ARBA" id="ARBA00023136"/>
    </source>
</evidence>
<evidence type="ECO:0000256" key="4">
    <source>
        <dbReference type="SAM" id="Phobius"/>
    </source>
</evidence>
<feature type="region of interest" description="Disordered" evidence="3">
    <location>
        <begin position="1"/>
        <end position="108"/>
    </location>
</feature>
<dbReference type="EMBL" id="JBAPLU010000001">
    <property type="protein sequence ID" value="MEI4270107.1"/>
    <property type="molecule type" value="Genomic_DNA"/>
</dbReference>
<keyword evidence="6" id="KW-1185">Reference proteome</keyword>
<feature type="transmembrane region" description="Helical" evidence="4">
    <location>
        <begin position="112"/>
        <end position="134"/>
    </location>
</feature>
<name>A0ABU8DPY5_9ACTN</name>
<dbReference type="PANTHER" id="PTHR37042:SF4">
    <property type="entry name" value="OUTER MEMBRANE PROTEIN RV1973"/>
    <property type="match status" value="1"/>
</dbReference>
<dbReference type="Proteomes" id="UP001361570">
    <property type="component" value="Unassembled WGS sequence"/>
</dbReference>
<gene>
    <name evidence="5" type="ORF">TEK04_00055</name>
</gene>
<keyword evidence="4" id="KW-0812">Transmembrane</keyword>
<organism evidence="5 6">
    <name type="scientific">Klenkia sesuvii</name>
    <dbReference type="NCBI Taxonomy" id="3103137"/>
    <lineage>
        <taxon>Bacteria</taxon>
        <taxon>Bacillati</taxon>
        <taxon>Actinomycetota</taxon>
        <taxon>Actinomycetes</taxon>
        <taxon>Geodermatophilales</taxon>
        <taxon>Geodermatophilaceae</taxon>
        <taxon>Klenkia</taxon>
    </lineage>
</organism>
<dbReference type="PANTHER" id="PTHR37042">
    <property type="entry name" value="OUTER MEMBRANE PROTEIN RV1973"/>
    <property type="match status" value="1"/>
</dbReference>
<sequence length="267" mass="27937">MADQTRAGSREPAPADPDTEPPAEDTAKAPAEDTAADSAEDTAADSAERTAQDPARDAAEDRLVEPEDDAAGSGSDDRTDDRADDGTDDATRAAEEPVGAPARSRDGSRLSLPLVPVLAGLLVLLLAGAAFLWVTRPGTSSVSTDDYVDALQAARAGIVDVASFDYLTLDDDIAQIEAVTTGDLRTESVDQLDSRRQDITTAQAVVNTEVVGAAVGAADDSSATVYMVIQSTQTSSASEQAQVQRYRIEVDLTKDGDRWLLSGIQGR</sequence>
<protein>
    <recommendedName>
        <fullName evidence="7">Mce-associated membrane protein</fullName>
    </recommendedName>
</protein>
<evidence type="ECO:0000313" key="6">
    <source>
        <dbReference type="Proteomes" id="UP001361570"/>
    </source>
</evidence>
<evidence type="ECO:0008006" key="7">
    <source>
        <dbReference type="Google" id="ProtNLM"/>
    </source>
</evidence>
<keyword evidence="4" id="KW-1133">Transmembrane helix</keyword>
<evidence type="ECO:0000256" key="1">
    <source>
        <dbReference type="ARBA" id="ARBA00004370"/>
    </source>
</evidence>
<feature type="compositionally biased region" description="Acidic residues" evidence="3">
    <location>
        <begin position="34"/>
        <end position="43"/>
    </location>
</feature>
<evidence type="ECO:0000256" key="3">
    <source>
        <dbReference type="SAM" id="MobiDB-lite"/>
    </source>
</evidence>
<evidence type="ECO:0000313" key="5">
    <source>
        <dbReference type="EMBL" id="MEI4270107.1"/>
    </source>
</evidence>